<evidence type="ECO:0000313" key="1">
    <source>
        <dbReference type="EMBL" id="GFN06373.1"/>
    </source>
</evidence>
<protein>
    <submittedName>
        <fullName evidence="1">Uncharacterized protein</fullName>
    </submittedName>
</protein>
<dbReference type="Proteomes" id="UP000498740">
    <property type="component" value="Unassembled WGS sequence"/>
</dbReference>
<gene>
    <name evidence="1" type="ORF">Smic_49290</name>
</gene>
<reference evidence="1 2" key="1">
    <citation type="submission" date="2020-05" db="EMBL/GenBank/DDBJ databases">
        <title>Whole genome shotgun sequence of Streptomyces microflavus NBRC 13062.</title>
        <authorList>
            <person name="Komaki H."/>
            <person name="Tamura T."/>
        </authorList>
    </citation>
    <scope>NUCLEOTIDE SEQUENCE [LARGE SCALE GENOMIC DNA]</scope>
    <source>
        <strain evidence="1 2">NBRC 13062</strain>
    </source>
</reference>
<accession>A0A7J0CVB4</accession>
<dbReference type="AlphaFoldDB" id="A0A7J0CVB4"/>
<comment type="caution">
    <text evidence="1">The sequence shown here is derived from an EMBL/GenBank/DDBJ whole genome shotgun (WGS) entry which is preliminary data.</text>
</comment>
<organism evidence="1 2">
    <name type="scientific">Streptomyces microflavus</name>
    <name type="common">Streptomyces lipmanii</name>
    <dbReference type="NCBI Taxonomy" id="1919"/>
    <lineage>
        <taxon>Bacteria</taxon>
        <taxon>Bacillati</taxon>
        <taxon>Actinomycetota</taxon>
        <taxon>Actinomycetes</taxon>
        <taxon>Kitasatosporales</taxon>
        <taxon>Streptomycetaceae</taxon>
        <taxon>Streptomyces</taxon>
    </lineage>
</organism>
<dbReference type="EMBL" id="BLWD01000001">
    <property type="protein sequence ID" value="GFN06373.1"/>
    <property type="molecule type" value="Genomic_DNA"/>
</dbReference>
<evidence type="ECO:0000313" key="2">
    <source>
        <dbReference type="Proteomes" id="UP000498740"/>
    </source>
</evidence>
<sequence length="122" mass="12346">MRDGALDTRNLEEALLGLFDALGDGRGNFLGLAVSDTDGAVTIAHHDQRGEAEATTTLHNLGDAVDRDDALDVRGLLGGAGATVTALPVPPLAATGTASAALGSSHWIYLSLLRPLCVGTGA</sequence>
<proteinExistence type="predicted"/>
<name>A0A7J0CVB4_STRMI</name>